<feature type="transmembrane region" description="Helical" evidence="3">
    <location>
        <begin position="797"/>
        <end position="822"/>
    </location>
</feature>
<dbReference type="SUPFAM" id="SSF57535">
    <property type="entry name" value="Complement control module/SCR domain"/>
    <property type="match status" value="2"/>
</dbReference>
<dbReference type="PANTHER" id="PTHR11319:SF35">
    <property type="entry name" value="OUTER MEMBRANE PROTEIN PMPC-RELATED"/>
    <property type="match status" value="1"/>
</dbReference>
<dbReference type="RefSeq" id="XP_013758114.1">
    <property type="nucleotide sequence ID" value="XM_013902660.1"/>
</dbReference>
<evidence type="ECO:0000256" key="2">
    <source>
        <dbReference type="SAM" id="MobiDB-lite"/>
    </source>
</evidence>
<dbReference type="Pfam" id="PF00084">
    <property type="entry name" value="Sushi"/>
    <property type="match status" value="1"/>
</dbReference>
<evidence type="ECO:0000256" key="1">
    <source>
        <dbReference type="ARBA" id="ARBA00023157"/>
    </source>
</evidence>
<dbReference type="GeneID" id="25564544"/>
<evidence type="ECO:0000256" key="3">
    <source>
        <dbReference type="SAM" id="Phobius"/>
    </source>
</evidence>
<dbReference type="CDD" id="cd00033">
    <property type="entry name" value="CCP"/>
    <property type="match status" value="1"/>
</dbReference>
<evidence type="ECO:0000256" key="4">
    <source>
        <dbReference type="SAM" id="SignalP"/>
    </source>
</evidence>
<proteinExistence type="predicted"/>
<dbReference type="InterPro" id="IPR000436">
    <property type="entry name" value="Sushi_SCR_CCP_dom"/>
</dbReference>
<sequence>MSGSMLFALECVVVVVGLVLALPITLSEPTTYSMDATVASSAFVGAQLSGSVSDSPSQWQMDNGVTGGLLFAFTPDGLNSSTGHVHVLPSSTLLFPGGSNVALLGSMRVAARPFDEPDALLALPFSDAAWQVPNGLSGRAMIPSSFQSSLLGDTSSFQMSGSAVADSLTLAFNSPSFGTHLGLYVTPASCASTSCDVFLSPLPSLTVNYYHVCPVVSGVANARVRDSEHTSQPYAPVGENLVVECELGAKLEPPHSGNAIAVTCSPDGSYSPTIGSVACAFPPPPPPPYACELLPPPTNGNISFSNYGYRGSMATSVCNAGYDLVSGSTTRECTGESGSPPGNGGSAGSEPPGWSGIPVSCIVVECPGLLWPTNGVISCSGASSPSVEGAYQEQCNTTCNAGFSLVGAATRTCRADSTWSGSIAPFCSSFNISTSYAVFQGPTELQVPAGATLGFSVSVRDSSGFPVMTGADAPMVRTSPDGVNLVSETVYRGNGLYNALFPVATKVGNYLYELGVNNLPFETAPNVLNVTVVPGPLDPGTTYVEYNGEELVDSQLDIATSVALEYHIVLRDEYENALVRLPAGGTSVFSVILKLGSVVTPVLYLNEVTEPSARLALGIYVEVGGTYTMSIKAGVTDIALSPLIVNAAQVCQPGFKVFSEFACTGCGISTYSDTIGAPECTACPQYATSPELSSTYLNCSCLPDYWFGPEPRTAASICIPCPVGGVCDGGDSWPYSGTGYFEKEPGSAVFVECERAGACAGSNGCSPGHLGYMCNECAPGYHTGPSGNCRKCPKSSWALILLLMVLIVGLAGAVVAVLALTLSKQQEHPEGDALLKMGLRVRLIPATLSMTIVAMQVVGMLSESRLGWPTTARSAMRLASVFNIDMRVFGTECTIGSFHNNYVFSVSLPLMLVAALAVGFFLLKLTRHMLLCKVLRVRSMRAAPFLDGSLFTIMPVLYIPIARTTLVYFDCTQLPNGNFVLDADLGVKCFDHSWWALFPVAVTAVTLYVVGLPLYALVRLVTNRADLFEPHVFSRFGALYKLYRTPFYLGEIANMSKRLLLVVASLFLSRAQIAQVGLILAVLFTGLLVVVRHEPYFYPLYNTTDRRISLALVLLVFVGMGAYTERGADNSSPNAYFTAATILVLIALFLICSVAITTEMRELFNERSHKYSGYTHRGRMLRRHIDGQLPDLRPGLANLLQNAFEAAEDAEARGDYTLKGALSSSASALHLPLARAELSPTLATDLPPELEDSSKADALSRIDSIALEDTGGMFFNPVYFVDEGDEEDDFDRQVSGVLIRRAGRGGSSTTLASTHYSANPPTPRMTPWMDAISESTSSLEGDESAPWD</sequence>
<dbReference type="Pfam" id="PF24633">
    <property type="entry name" value="DUF7630"/>
    <property type="match status" value="1"/>
</dbReference>
<feature type="transmembrane region" description="Helical" evidence="3">
    <location>
        <begin position="1136"/>
        <end position="1156"/>
    </location>
</feature>
<dbReference type="InterPro" id="IPR056047">
    <property type="entry name" value="CRMPA-like_DUF7630"/>
</dbReference>
<dbReference type="OrthoDB" id="6480633at2759"/>
<dbReference type="Proteomes" id="UP000054408">
    <property type="component" value="Unassembled WGS sequence"/>
</dbReference>
<dbReference type="EMBL" id="GL349453">
    <property type="protein sequence ID" value="KNC49083.1"/>
    <property type="molecule type" value="Genomic_DNA"/>
</dbReference>
<feature type="transmembrane region" description="Helical" evidence="3">
    <location>
        <begin position="843"/>
        <end position="861"/>
    </location>
</feature>
<keyword evidence="3" id="KW-0812">Transmembrane</keyword>
<dbReference type="PANTHER" id="PTHR11319">
    <property type="entry name" value="G PROTEIN-COUPLED RECEPTOR-RELATED"/>
    <property type="match status" value="1"/>
</dbReference>
<dbReference type="Gene3D" id="2.10.70.10">
    <property type="entry name" value="Complement Module, domain 1"/>
    <property type="match status" value="2"/>
</dbReference>
<feature type="transmembrane region" description="Helical" evidence="3">
    <location>
        <begin position="994"/>
        <end position="1018"/>
    </location>
</feature>
<feature type="compositionally biased region" description="Polar residues" evidence="2">
    <location>
        <begin position="1307"/>
        <end position="1319"/>
    </location>
</feature>
<name>A0A0L0DCQ0_THETB</name>
<accession>A0A0L0DCQ0</accession>
<keyword evidence="3" id="KW-1133">Transmembrane helix</keyword>
<feature type="transmembrane region" description="Helical" evidence="3">
    <location>
        <begin position="1059"/>
        <end position="1088"/>
    </location>
</feature>
<feature type="chain" id="PRO_5005537376" description="Sushi domain-containing protein" evidence="4">
    <location>
        <begin position="22"/>
        <end position="1348"/>
    </location>
</feature>
<organism evidence="6 7">
    <name type="scientific">Thecamonas trahens ATCC 50062</name>
    <dbReference type="NCBI Taxonomy" id="461836"/>
    <lineage>
        <taxon>Eukaryota</taxon>
        <taxon>Apusozoa</taxon>
        <taxon>Apusomonadida</taxon>
        <taxon>Apusomonadidae</taxon>
        <taxon>Thecamonas</taxon>
    </lineage>
</organism>
<dbReference type="SMART" id="SM00032">
    <property type="entry name" value="CCP"/>
    <property type="match status" value="3"/>
</dbReference>
<keyword evidence="7" id="KW-1185">Reference proteome</keyword>
<keyword evidence="3" id="KW-0472">Membrane</keyword>
<protein>
    <recommendedName>
        <fullName evidence="5">Sushi domain-containing protein</fullName>
    </recommendedName>
</protein>
<evidence type="ECO:0000313" key="6">
    <source>
        <dbReference type="EMBL" id="KNC49083.1"/>
    </source>
</evidence>
<evidence type="ECO:0000313" key="7">
    <source>
        <dbReference type="Proteomes" id="UP000054408"/>
    </source>
</evidence>
<dbReference type="PROSITE" id="PS50923">
    <property type="entry name" value="SUSHI"/>
    <property type="match status" value="1"/>
</dbReference>
<feature type="signal peptide" evidence="4">
    <location>
        <begin position="1"/>
        <end position="21"/>
    </location>
</feature>
<feature type="transmembrane region" description="Helical" evidence="3">
    <location>
        <begin position="902"/>
        <end position="923"/>
    </location>
</feature>
<reference evidence="6 7" key="1">
    <citation type="submission" date="2010-05" db="EMBL/GenBank/DDBJ databases">
        <title>The Genome Sequence of Thecamonas trahens ATCC 50062.</title>
        <authorList>
            <consortium name="The Broad Institute Genome Sequencing Platform"/>
            <person name="Russ C."/>
            <person name="Cuomo C."/>
            <person name="Shea T."/>
            <person name="Young S.K."/>
            <person name="Zeng Q."/>
            <person name="Koehrsen M."/>
            <person name="Haas B."/>
            <person name="Borodovsky M."/>
            <person name="Guigo R."/>
            <person name="Alvarado L."/>
            <person name="Berlin A."/>
            <person name="Bochicchio J."/>
            <person name="Borenstein D."/>
            <person name="Chapman S."/>
            <person name="Chen Z."/>
            <person name="Freedman E."/>
            <person name="Gellesch M."/>
            <person name="Goldberg J."/>
            <person name="Griggs A."/>
            <person name="Gujja S."/>
            <person name="Heilman E."/>
            <person name="Heiman D."/>
            <person name="Hepburn T."/>
            <person name="Howarth C."/>
            <person name="Jen D."/>
            <person name="Larson L."/>
            <person name="Mehta T."/>
            <person name="Park D."/>
            <person name="Pearson M."/>
            <person name="Roberts A."/>
            <person name="Saif S."/>
            <person name="Shenoy N."/>
            <person name="Sisk P."/>
            <person name="Stolte C."/>
            <person name="Sykes S."/>
            <person name="Thomson T."/>
            <person name="Walk T."/>
            <person name="White J."/>
            <person name="Yandava C."/>
            <person name="Burger G."/>
            <person name="Gray M.W."/>
            <person name="Holland P.W.H."/>
            <person name="King N."/>
            <person name="Lang F.B.F."/>
            <person name="Roger A.J."/>
            <person name="Ruiz-Trillo I."/>
            <person name="Lander E."/>
            <person name="Nusbaum C."/>
        </authorList>
    </citation>
    <scope>NUCLEOTIDE SEQUENCE [LARGE SCALE GENOMIC DNA]</scope>
    <source>
        <strain evidence="6 7">ATCC 50062</strain>
    </source>
</reference>
<gene>
    <name evidence="6" type="ORF">AMSG_05045</name>
</gene>
<keyword evidence="1" id="KW-1015">Disulfide bond</keyword>
<feature type="region of interest" description="Disordered" evidence="2">
    <location>
        <begin position="1306"/>
        <end position="1348"/>
    </location>
</feature>
<feature type="transmembrane region" description="Helical" evidence="3">
    <location>
        <begin position="1108"/>
        <end position="1124"/>
    </location>
</feature>
<feature type="transmembrane region" description="Helical" evidence="3">
    <location>
        <begin position="944"/>
        <end position="961"/>
    </location>
</feature>
<feature type="region of interest" description="Disordered" evidence="2">
    <location>
        <begin position="329"/>
        <end position="351"/>
    </location>
</feature>
<feature type="domain" description="Sushi" evidence="5">
    <location>
        <begin position="377"/>
        <end position="429"/>
    </location>
</feature>
<evidence type="ECO:0000259" key="5">
    <source>
        <dbReference type="PROSITE" id="PS50923"/>
    </source>
</evidence>
<dbReference type="Gene3D" id="2.10.50.10">
    <property type="entry name" value="Tumor Necrosis Factor Receptor, subunit A, domain 2"/>
    <property type="match status" value="1"/>
</dbReference>
<keyword evidence="4" id="KW-0732">Signal</keyword>
<dbReference type="InterPro" id="IPR035976">
    <property type="entry name" value="Sushi/SCR/CCP_sf"/>
</dbReference>
<dbReference type="STRING" id="461836.A0A0L0DCQ0"/>